<sequence length="141" mass="16480">MAPLVAYPNPHAQPGEGEEGHYEWRPEVTVQKTWRQGELKDISKELPDPIMDWAEFRDQIEKMVRLYKPSGAEIAYITPAKMRLCWASIQTVMDHCKHVERQQRTVGTERQQKEKKENSRLQAAQLMYYEGQGNRWSAYSG</sequence>
<organism evidence="1 2">
    <name type="scientific">Dallia pectoralis</name>
    <name type="common">Alaska blackfish</name>
    <dbReference type="NCBI Taxonomy" id="75939"/>
    <lineage>
        <taxon>Eukaryota</taxon>
        <taxon>Metazoa</taxon>
        <taxon>Chordata</taxon>
        <taxon>Craniata</taxon>
        <taxon>Vertebrata</taxon>
        <taxon>Euteleostomi</taxon>
        <taxon>Actinopterygii</taxon>
        <taxon>Neopterygii</taxon>
        <taxon>Teleostei</taxon>
        <taxon>Protacanthopterygii</taxon>
        <taxon>Esociformes</taxon>
        <taxon>Umbridae</taxon>
        <taxon>Dallia</taxon>
    </lineage>
</organism>
<reference evidence="1" key="1">
    <citation type="submission" date="2021-05" db="EMBL/GenBank/DDBJ databases">
        <authorList>
            <person name="Pan Q."/>
            <person name="Jouanno E."/>
            <person name="Zahm M."/>
            <person name="Klopp C."/>
            <person name="Cabau C."/>
            <person name="Louis A."/>
            <person name="Berthelot C."/>
            <person name="Parey E."/>
            <person name="Roest Crollius H."/>
            <person name="Montfort J."/>
            <person name="Robinson-Rechavi M."/>
            <person name="Bouchez O."/>
            <person name="Lampietro C."/>
            <person name="Lopez Roques C."/>
            <person name="Donnadieu C."/>
            <person name="Postlethwait J."/>
            <person name="Bobe J."/>
            <person name="Dillon D."/>
            <person name="Chandos A."/>
            <person name="von Hippel F."/>
            <person name="Guiguen Y."/>
        </authorList>
    </citation>
    <scope>NUCLEOTIDE SEQUENCE</scope>
    <source>
        <strain evidence="1">YG-Jan2019</strain>
    </source>
</reference>
<keyword evidence="2" id="KW-1185">Reference proteome</keyword>
<dbReference type="Proteomes" id="UP001157502">
    <property type="component" value="Chromosome 8"/>
</dbReference>
<evidence type="ECO:0000313" key="1">
    <source>
        <dbReference type="EMBL" id="KAJ8007751.1"/>
    </source>
</evidence>
<evidence type="ECO:0000313" key="2">
    <source>
        <dbReference type="Proteomes" id="UP001157502"/>
    </source>
</evidence>
<protein>
    <submittedName>
        <fullName evidence="1">Uncharacterized protein</fullName>
    </submittedName>
</protein>
<dbReference type="EMBL" id="CM055735">
    <property type="protein sequence ID" value="KAJ8007751.1"/>
    <property type="molecule type" value="Genomic_DNA"/>
</dbReference>
<comment type="caution">
    <text evidence="1">The sequence shown here is derived from an EMBL/GenBank/DDBJ whole genome shotgun (WGS) entry which is preliminary data.</text>
</comment>
<accession>A0ACC2GVN9</accession>
<name>A0ACC2GVN9_DALPE</name>
<proteinExistence type="predicted"/>
<gene>
    <name evidence="1" type="ORF">DPEC_G00097460</name>
</gene>